<dbReference type="SUPFAM" id="SSF140453">
    <property type="entry name" value="EsxAB dimer-like"/>
    <property type="match status" value="1"/>
</dbReference>
<dbReference type="Proteomes" id="UP000019109">
    <property type="component" value="Unassembled WGS sequence"/>
</dbReference>
<dbReference type="RefSeq" id="WP_038291243.1">
    <property type="nucleotide sequence ID" value="NZ_BAVR01000084.1"/>
</dbReference>
<gene>
    <name evidence="1" type="ORF">JCM21531_4326</name>
</gene>
<proteinExistence type="predicted"/>
<evidence type="ECO:0008006" key="3">
    <source>
        <dbReference type="Google" id="ProtNLM"/>
    </source>
</evidence>
<comment type="caution">
    <text evidence="1">The sequence shown here is derived from an EMBL/GenBank/DDBJ whole genome shotgun (WGS) entry which is preliminary data.</text>
</comment>
<reference evidence="1" key="1">
    <citation type="journal article" date="2014" name="Genome Announc.">
        <title>Draft Genome Sequence of Clostridium straminisolvens Strain JCM 21531T, Isolated from a Cellulose-Degrading Bacterial Community.</title>
        <authorList>
            <person name="Yuki M."/>
            <person name="Oshima K."/>
            <person name="Suda W."/>
            <person name="Sakamoto M."/>
            <person name="Kitamura K."/>
            <person name="Iida T."/>
            <person name="Hattori M."/>
            <person name="Ohkuma M."/>
        </authorList>
    </citation>
    <scope>NUCLEOTIDE SEQUENCE [LARGE SCALE GENOMIC DNA]</scope>
    <source>
        <strain evidence="1">JCM 21531</strain>
    </source>
</reference>
<dbReference type="AlphaFoldDB" id="W4VBX1"/>
<sequence length="109" mass="11686">MAMGSTGTVHMTPEMLQNAMRVIDEYKTTTDGLKSQLDNAINTLLSTSFSGSAADGFKYFYDNVIIPAIGEGLGGLLTTLNDIMDGILKAIPGENALDDQLGTQNRQQQ</sequence>
<dbReference type="EMBL" id="BAVR01000084">
    <property type="protein sequence ID" value="GAE90691.1"/>
    <property type="molecule type" value="Genomic_DNA"/>
</dbReference>
<name>W4VBX1_9FIRM</name>
<dbReference type="STRING" id="1294263.JCM21531_4326"/>
<protein>
    <recommendedName>
        <fullName evidence="3">WXG100 family type VII secretion target</fullName>
    </recommendedName>
</protein>
<accession>W4VBX1</accession>
<organism evidence="1 2">
    <name type="scientific">Acetivibrio straminisolvens JCM 21531</name>
    <dbReference type="NCBI Taxonomy" id="1294263"/>
    <lineage>
        <taxon>Bacteria</taxon>
        <taxon>Bacillati</taxon>
        <taxon>Bacillota</taxon>
        <taxon>Clostridia</taxon>
        <taxon>Eubacteriales</taxon>
        <taxon>Oscillospiraceae</taxon>
        <taxon>Acetivibrio</taxon>
    </lineage>
</organism>
<dbReference type="InterPro" id="IPR036689">
    <property type="entry name" value="ESAT-6-like_sf"/>
</dbReference>
<evidence type="ECO:0000313" key="1">
    <source>
        <dbReference type="EMBL" id="GAE90691.1"/>
    </source>
</evidence>
<evidence type="ECO:0000313" key="2">
    <source>
        <dbReference type="Proteomes" id="UP000019109"/>
    </source>
</evidence>
<keyword evidence="2" id="KW-1185">Reference proteome</keyword>
<dbReference type="OrthoDB" id="2084036at2"/>